<keyword evidence="3" id="KW-0547">Nucleotide-binding</keyword>
<dbReference type="Ensembl" id="ENSSANT00000016787.1">
    <property type="protein sequence ID" value="ENSSANP00000015733.1"/>
    <property type="gene ID" value="ENSSANG00000008063.1"/>
</dbReference>
<proteinExistence type="predicted"/>
<dbReference type="InterPro" id="IPR045851">
    <property type="entry name" value="AMP-bd_C_sf"/>
</dbReference>
<dbReference type="Pfam" id="PF13193">
    <property type="entry name" value="AMP-binding_C"/>
    <property type="match status" value="1"/>
</dbReference>
<evidence type="ECO:0000256" key="1">
    <source>
        <dbReference type="ARBA" id="ARBA00013275"/>
    </source>
</evidence>
<gene>
    <name evidence="7" type="primary">acss2l</name>
</gene>
<dbReference type="InterPro" id="IPR025110">
    <property type="entry name" value="AMP-bd_C"/>
</dbReference>
<dbReference type="SUPFAM" id="SSF56801">
    <property type="entry name" value="Acetyl-CoA synthetase-like"/>
    <property type="match status" value="1"/>
</dbReference>
<dbReference type="GO" id="GO:0003987">
    <property type="term" value="F:acetate-CoA ligase activity"/>
    <property type="evidence" value="ECO:0007669"/>
    <property type="project" value="UniProtKB-EC"/>
</dbReference>
<dbReference type="GO" id="GO:0006085">
    <property type="term" value="P:acetyl-CoA biosynthetic process"/>
    <property type="evidence" value="ECO:0007669"/>
    <property type="project" value="TreeGrafter"/>
</dbReference>
<feature type="domain" description="AMP-dependent synthetase/ligase" evidence="5">
    <location>
        <begin position="53"/>
        <end position="258"/>
    </location>
</feature>
<organism evidence="7 8">
    <name type="scientific">Sinocyclocheilus anshuiensis</name>
    <dbReference type="NCBI Taxonomy" id="1608454"/>
    <lineage>
        <taxon>Eukaryota</taxon>
        <taxon>Metazoa</taxon>
        <taxon>Chordata</taxon>
        <taxon>Craniata</taxon>
        <taxon>Vertebrata</taxon>
        <taxon>Euteleostomi</taxon>
        <taxon>Actinopterygii</taxon>
        <taxon>Neopterygii</taxon>
        <taxon>Teleostei</taxon>
        <taxon>Ostariophysi</taxon>
        <taxon>Cypriniformes</taxon>
        <taxon>Cyprinidae</taxon>
        <taxon>Cyprininae</taxon>
        <taxon>Sinocyclocheilus</taxon>
    </lineage>
</organism>
<dbReference type="PANTHER" id="PTHR24095:SF146">
    <property type="entry name" value="ACETYL-COENZYME A SYNTHETASE"/>
    <property type="match status" value="1"/>
</dbReference>
<keyword evidence="8" id="KW-1185">Reference proteome</keyword>
<reference evidence="7" key="1">
    <citation type="submission" date="2025-08" db="UniProtKB">
        <authorList>
            <consortium name="Ensembl"/>
        </authorList>
    </citation>
    <scope>IDENTIFICATION</scope>
</reference>
<dbReference type="Pfam" id="PF00501">
    <property type="entry name" value="AMP-binding"/>
    <property type="match status" value="1"/>
</dbReference>
<sequence length="438" mass="49313">MCSTDGVYRGDKLINLKKIASEALERCKERYVPVCCSLLSEEPLIHSFISVQGVLHTVTGYMLYTSLTFKYVFDYHHDDVYWCTADIGWITGHSYITYGPLANGATSVLFEGVPVYPHVGRLWEIIEKYGVSKFYTAPTAIRLLMKYGREPLQRYDLSSLCVLGTVGEPINPEAWLWYYDVVGQQRCPVIDTFWQTETGGHVLTPLPAATPLKPGSATCPFFGVQPAILNEHGEELEGEAEGYLVFRKPWPGIMRGVYGNQERFESTYFRKFPGFYVTGDGCRRDQDGYYWITGRIDDMLNVSGHLLSTAEVEAALTEHPSVAEAAVVSQPHAVKGECLYCFVTLKDHKEFNRTLMEELKRKVREKIGPIATPDFIQNAPGLPKTRSGTGILHFQFLPTSLLSLLNSSVSPLFELKCVLAVCVHNHPIMIKIHPVFFF</sequence>
<keyword evidence="4" id="KW-0067">ATP-binding</keyword>
<dbReference type="Proteomes" id="UP000472260">
    <property type="component" value="Unassembled WGS sequence"/>
</dbReference>
<evidence type="ECO:0000313" key="8">
    <source>
        <dbReference type="Proteomes" id="UP000472260"/>
    </source>
</evidence>
<name>A0A671L973_9TELE</name>
<evidence type="ECO:0000256" key="4">
    <source>
        <dbReference type="ARBA" id="ARBA00022840"/>
    </source>
</evidence>
<dbReference type="EC" id="6.2.1.1" evidence="1"/>
<dbReference type="InterPro" id="IPR042099">
    <property type="entry name" value="ANL_N_sf"/>
</dbReference>
<dbReference type="AlphaFoldDB" id="A0A671L973"/>
<dbReference type="Gene3D" id="3.30.300.30">
    <property type="match status" value="1"/>
</dbReference>
<dbReference type="InterPro" id="IPR000873">
    <property type="entry name" value="AMP-dep_synth/lig_dom"/>
</dbReference>
<dbReference type="Gene3D" id="3.40.50.12780">
    <property type="entry name" value="N-terminal domain of ligase-like"/>
    <property type="match status" value="1"/>
</dbReference>
<keyword evidence="2" id="KW-0436">Ligase</keyword>
<evidence type="ECO:0000256" key="3">
    <source>
        <dbReference type="ARBA" id="ARBA00022741"/>
    </source>
</evidence>
<evidence type="ECO:0000256" key="2">
    <source>
        <dbReference type="ARBA" id="ARBA00022598"/>
    </source>
</evidence>
<accession>A0A671L973</accession>
<dbReference type="GO" id="GO:0005524">
    <property type="term" value="F:ATP binding"/>
    <property type="evidence" value="ECO:0007669"/>
    <property type="project" value="UniProtKB-KW"/>
</dbReference>
<reference evidence="7" key="2">
    <citation type="submission" date="2025-09" db="UniProtKB">
        <authorList>
            <consortium name="Ensembl"/>
        </authorList>
    </citation>
    <scope>IDENTIFICATION</scope>
</reference>
<protein>
    <recommendedName>
        <fullName evidence="1">acetate--CoA ligase</fullName>
        <ecNumber evidence="1">6.2.1.1</ecNumber>
    </recommendedName>
</protein>
<feature type="domain" description="AMP-binding enzyme C-terminal" evidence="6">
    <location>
        <begin position="311"/>
        <end position="388"/>
    </location>
</feature>
<evidence type="ECO:0000259" key="5">
    <source>
        <dbReference type="Pfam" id="PF00501"/>
    </source>
</evidence>
<evidence type="ECO:0000313" key="7">
    <source>
        <dbReference type="Ensembl" id="ENSSANP00000015733.1"/>
    </source>
</evidence>
<evidence type="ECO:0000259" key="6">
    <source>
        <dbReference type="Pfam" id="PF13193"/>
    </source>
</evidence>
<dbReference type="PANTHER" id="PTHR24095">
    <property type="entry name" value="ACETYL-COENZYME A SYNTHETASE"/>
    <property type="match status" value="1"/>
</dbReference>